<keyword evidence="1" id="KW-0627">Porphyrin biosynthesis</keyword>
<feature type="binding site" evidence="1">
    <location>
        <begin position="105"/>
        <end position="107"/>
    </location>
    <ligand>
        <name>substrate</name>
    </ligand>
</feature>
<dbReference type="GO" id="GO:0050661">
    <property type="term" value="F:NADP binding"/>
    <property type="evidence" value="ECO:0007669"/>
    <property type="project" value="InterPro"/>
</dbReference>
<evidence type="ECO:0000313" key="2">
    <source>
        <dbReference type="EMBL" id="KYL01868.1"/>
    </source>
</evidence>
<feature type="active site" description="Nucleophile" evidence="1">
    <location>
        <position position="51"/>
    </location>
</feature>
<dbReference type="InterPro" id="IPR015895">
    <property type="entry name" value="4pyrrol_synth_GluRdtase_N"/>
</dbReference>
<dbReference type="InterPro" id="IPR036291">
    <property type="entry name" value="NAD(P)-bd_dom_sf"/>
</dbReference>
<evidence type="ECO:0000313" key="3">
    <source>
        <dbReference type="Proteomes" id="UP000075816"/>
    </source>
</evidence>
<comment type="similarity">
    <text evidence="1">Belongs to the glutamyl-tRNA reductase family.</text>
</comment>
<sequence length="336" mass="39165">MNIKNFAMIGISHKILSMQEREEFIRQKPKVLLEELFQTGKIRAYVDLSTCLRVEFYMELLDNTRLEEIRERFPAQRGLQMKQGEEALLHLAKVVCGFFSVIKGEDQILSQMKHAYTKALEEKHSSKLFNIIFQKIITLGKKFRTKSNIAHHALSLEAITLHSIQERIPNVQEKKILLLGVGELAQSILSLLVKEGFSNLYITNRSYHKAERISNAYQVNIIDFRDKYEWIAKVDIIISATSASHIVLEYERFLEKKQEKNYLMLDLAVPRDIDPRIANLEGVQILNLDDIWKISKQHGSFREQLLDEYCYLLEEQIESIHKALSYYETKQEASVC</sequence>
<comment type="function">
    <text evidence="1">Catalyzes the NADPH-dependent reduction of glutamyl-tRNA(Glu) to glutamate 1-semialdehyde (GSA).</text>
</comment>
<dbReference type="Proteomes" id="UP000075816">
    <property type="component" value="Unassembled WGS sequence"/>
</dbReference>
<name>A0A162ILJ6_9FUSO</name>
<dbReference type="InterPro" id="IPR000343">
    <property type="entry name" value="4pyrrol_synth_GluRdtase"/>
</dbReference>
<dbReference type="SUPFAM" id="SSF69742">
    <property type="entry name" value="Glutamyl tRNA-reductase catalytic, N-terminal domain"/>
    <property type="match status" value="1"/>
</dbReference>
<organism evidence="2 3">
    <name type="scientific">Fusobacterium necrophorum subsp. funduliforme</name>
    <dbReference type="NCBI Taxonomy" id="143387"/>
    <lineage>
        <taxon>Bacteria</taxon>
        <taxon>Fusobacteriati</taxon>
        <taxon>Fusobacteriota</taxon>
        <taxon>Fusobacteriia</taxon>
        <taxon>Fusobacteriales</taxon>
        <taxon>Fusobacteriaceae</taxon>
        <taxon>Fusobacterium</taxon>
    </lineage>
</organism>
<feature type="binding site" evidence="1">
    <location>
        <begin position="180"/>
        <end position="185"/>
    </location>
    <ligand>
        <name>NADP(+)</name>
        <dbReference type="ChEBI" id="CHEBI:58349"/>
    </ligand>
</feature>
<dbReference type="PANTHER" id="PTHR43013:SF1">
    <property type="entry name" value="GLUTAMYL-TRNA REDUCTASE"/>
    <property type="match status" value="1"/>
</dbReference>
<dbReference type="Gene3D" id="3.30.460.30">
    <property type="entry name" value="Glutamyl-tRNA reductase, N-terminal domain"/>
    <property type="match status" value="1"/>
</dbReference>
<dbReference type="SUPFAM" id="SSF51735">
    <property type="entry name" value="NAD(P)-binding Rossmann-fold domains"/>
    <property type="match status" value="1"/>
</dbReference>
<dbReference type="InterPro" id="IPR006151">
    <property type="entry name" value="Shikm_DH/Glu-tRNA_Rdtase"/>
</dbReference>
<dbReference type="Pfam" id="PF05201">
    <property type="entry name" value="GlutR_N"/>
    <property type="match status" value="1"/>
</dbReference>
<evidence type="ECO:0000256" key="1">
    <source>
        <dbReference type="HAMAP-Rule" id="MF_00087"/>
    </source>
</evidence>
<gene>
    <name evidence="1" type="primary">hemA</name>
    <name evidence="2" type="ORF">A2J07_07390</name>
</gene>
<dbReference type="RefSeq" id="WP_005958261.1">
    <property type="nucleotide sequence ID" value="NZ_CAXOUE010000018.1"/>
</dbReference>
<accession>A0A162ILJ6</accession>
<feature type="binding site" evidence="1">
    <location>
        <position position="111"/>
    </location>
    <ligand>
        <name>substrate</name>
    </ligand>
</feature>
<comment type="miscellaneous">
    <text evidence="1">During catalysis, the active site Cys acts as a nucleophile attacking the alpha-carbonyl group of tRNA-bound glutamate with the formation of a thioester intermediate between enzyme and glutamate, and the concomitant release of tRNA(Glu). The thioester intermediate is finally reduced by direct hydride transfer from NADPH, to form the product GSA.</text>
</comment>
<dbReference type="GO" id="GO:0008883">
    <property type="term" value="F:glutamyl-tRNA reductase activity"/>
    <property type="evidence" value="ECO:0007669"/>
    <property type="project" value="UniProtKB-UniRule"/>
</dbReference>
<protein>
    <recommendedName>
        <fullName evidence="1">Glutamyl-tRNA reductase</fullName>
        <shortName evidence="1">GluTR</shortName>
        <ecNumber evidence="1">1.2.1.70</ecNumber>
    </recommendedName>
</protein>
<dbReference type="KEGG" id="fnf:BSQ88_08240"/>
<dbReference type="EMBL" id="LVEA01000075">
    <property type="protein sequence ID" value="KYL01868.1"/>
    <property type="molecule type" value="Genomic_DNA"/>
</dbReference>
<dbReference type="GeneID" id="75076415"/>
<keyword evidence="1" id="KW-0560">Oxidoreductase</keyword>
<keyword evidence="1" id="KW-0521">NADP</keyword>
<dbReference type="NCBIfam" id="TIGR01035">
    <property type="entry name" value="hemA"/>
    <property type="match status" value="1"/>
</dbReference>
<proteinExistence type="inferred from homology"/>
<dbReference type="eggNOG" id="COG0373">
    <property type="taxonomic scope" value="Bacteria"/>
</dbReference>
<dbReference type="Gene3D" id="3.40.50.720">
    <property type="entry name" value="NAD(P)-binding Rossmann-like Domain"/>
    <property type="match status" value="1"/>
</dbReference>
<feature type="binding site" evidence="1">
    <location>
        <begin position="50"/>
        <end position="53"/>
    </location>
    <ligand>
        <name>substrate</name>
    </ligand>
</feature>
<comment type="pathway">
    <text evidence="1">Porphyrin-containing compound metabolism; protoporphyrin-IX biosynthesis; 5-aminolevulinate from L-glutamyl-tRNA(Glu): step 1/2.</text>
</comment>
<dbReference type="InterPro" id="IPR036343">
    <property type="entry name" value="GluRdtase_N_sf"/>
</dbReference>
<reference evidence="2 3" key="1">
    <citation type="submission" date="2016-03" db="EMBL/GenBank/DDBJ databases">
        <title>Comparative genomics of human isolates of Fusobacterium necrophorum.</title>
        <authorList>
            <person name="Jensen A."/>
            <person name="Bank S."/>
            <person name="Andersen P.S."/>
            <person name="Kristensen L.H."/>
            <person name="Prag J."/>
        </authorList>
    </citation>
    <scope>NUCLEOTIDE SEQUENCE [LARGE SCALE GENOMIC DNA]</scope>
    <source>
        <strain evidence="2 3">LS_1264</strain>
    </source>
</reference>
<dbReference type="CDD" id="cd05213">
    <property type="entry name" value="NAD_bind_Glutamyl_tRNA_reduct"/>
    <property type="match status" value="1"/>
</dbReference>
<dbReference type="Pfam" id="PF01488">
    <property type="entry name" value="Shikimate_DH"/>
    <property type="match status" value="1"/>
</dbReference>
<dbReference type="HAMAP" id="MF_00087">
    <property type="entry name" value="Glu_tRNA_reductase"/>
    <property type="match status" value="1"/>
</dbReference>
<feature type="site" description="Important for activity" evidence="1">
    <location>
        <position position="90"/>
    </location>
</feature>
<dbReference type="GO" id="GO:0019353">
    <property type="term" value="P:protoporphyrinogen IX biosynthetic process from glutamate"/>
    <property type="evidence" value="ECO:0007669"/>
    <property type="project" value="TreeGrafter"/>
</dbReference>
<dbReference type="UniPathway" id="UPA00251">
    <property type="reaction ID" value="UER00316"/>
</dbReference>
<dbReference type="PANTHER" id="PTHR43013">
    <property type="entry name" value="GLUTAMYL-TRNA REDUCTASE"/>
    <property type="match status" value="1"/>
</dbReference>
<comment type="subunit">
    <text evidence="1">Homodimer.</text>
</comment>
<feature type="binding site" evidence="1">
    <location>
        <position position="100"/>
    </location>
    <ligand>
        <name>substrate</name>
    </ligand>
</feature>
<dbReference type="EC" id="1.2.1.70" evidence="1"/>
<comment type="catalytic activity">
    <reaction evidence="1">
        <text>(S)-4-amino-5-oxopentanoate + tRNA(Glu) + NADP(+) = L-glutamyl-tRNA(Glu) + NADPH + H(+)</text>
        <dbReference type="Rhea" id="RHEA:12344"/>
        <dbReference type="Rhea" id="RHEA-COMP:9663"/>
        <dbReference type="Rhea" id="RHEA-COMP:9680"/>
        <dbReference type="ChEBI" id="CHEBI:15378"/>
        <dbReference type="ChEBI" id="CHEBI:57501"/>
        <dbReference type="ChEBI" id="CHEBI:57783"/>
        <dbReference type="ChEBI" id="CHEBI:58349"/>
        <dbReference type="ChEBI" id="CHEBI:78442"/>
        <dbReference type="ChEBI" id="CHEBI:78520"/>
        <dbReference type="EC" id="1.2.1.70"/>
    </reaction>
</comment>
<dbReference type="AlphaFoldDB" id="A0A162ILJ6"/>
<comment type="domain">
    <text evidence="1">Possesses an unusual extended V-shaped dimeric structure with each monomer consisting of three distinct domains arranged along a curved 'spinal' alpha-helix. The N-terminal catalytic domain specifically recognizes the glutamate moiety of the substrate. The second domain is the NADPH-binding domain, and the third C-terminal domain is responsible for dimerization.</text>
</comment>
<comment type="caution">
    <text evidence="2">The sequence shown here is derived from an EMBL/GenBank/DDBJ whole genome shotgun (WGS) entry which is preliminary data.</text>
</comment>